<feature type="domain" description="CARDB" evidence="2">
    <location>
        <begin position="802"/>
        <end position="925"/>
    </location>
</feature>
<dbReference type="RefSeq" id="WP_171420701.1">
    <property type="nucleotide sequence ID" value="NZ_JABFJW010000337.1"/>
</dbReference>
<dbReference type="Gene3D" id="2.60.40.10">
    <property type="entry name" value="Immunoglobulins"/>
    <property type="match status" value="7"/>
</dbReference>
<reference evidence="3 4" key="1">
    <citation type="submission" date="2020-05" db="EMBL/GenBank/DDBJ databases">
        <authorList>
            <person name="Whitworth D."/>
        </authorList>
    </citation>
    <scope>NUCLEOTIDE SEQUENCE [LARGE SCALE GENOMIC DNA]</scope>
    <source>
        <strain evidence="3 4">CA046A</strain>
    </source>
</reference>
<evidence type="ECO:0000259" key="2">
    <source>
        <dbReference type="Pfam" id="PF07705"/>
    </source>
</evidence>
<feature type="domain" description="CARDB" evidence="2">
    <location>
        <begin position="543"/>
        <end position="660"/>
    </location>
</feature>
<gene>
    <name evidence="3" type="ORF">HNS30_31275</name>
</gene>
<dbReference type="EMBL" id="JABFJW010000337">
    <property type="protein sequence ID" value="NOK13539.1"/>
    <property type="molecule type" value="Genomic_DNA"/>
</dbReference>
<feature type="domain" description="CARDB" evidence="2">
    <location>
        <begin position="151"/>
        <end position="272"/>
    </location>
</feature>
<comment type="caution">
    <text evidence="3">The sequence shown here is derived from an EMBL/GenBank/DDBJ whole genome shotgun (WGS) entry which is preliminary data.</text>
</comment>
<dbReference type="InterPro" id="IPR011635">
    <property type="entry name" value="CARDB"/>
</dbReference>
<name>A0A7Y4NGZ9_9BACT</name>
<feature type="domain" description="CARDB" evidence="2">
    <location>
        <begin position="673"/>
        <end position="791"/>
    </location>
</feature>
<sequence>MQEEAPALQQQAAVLTPGPDLRVTEIQAPDSAKVGQTVPVTVKVCNTGDQSVYTGITLQVYLSTTPTQQASGPGSPPPPTSQSTVGQVTLGSAYAGQCVTQPLNIQIYPPTSFTGSGPLYLGASIDTQNVVPESDETNNGFVKGPMGVGLRPDLVVTRVDAPPSLVPNQGFSATATVCNVGTDASSGGFVDLYLSTVNGLTMPSPSGPPPTTQSMLGGAPVSSLAAGQCRTVPFTAYAQPPPAAPPGAPLYLGAIVDGANQVVELREDNNAFVQGRVGVGYGPDLTVRAVTGPASVRQGDPLQAKVTVCNTGTASSNPADVMVLLSTVPSLAAPGPGPRPYTEAPVGNFSVPALATGQCTTGTVQGSANPPPMSPPEQPLYLGAVVDVFNQVVELREDNNTRADTLVGVGSRPDLTVVALDVPTNAPSSGPFTVSAKVCNVGTTRSTDVPVELYVTNEPSLALMSGPPPMSVMLMGMANVPALEPRECVTRLVSGTAGVPGGTPMPNPTLYVGAIVDPRAAILELREDNNVSALSRFGLGSGPDLVVRTLTAPSSIKSSTSFWTDVKVCNEGNGFAPPSTVGLFLSTTSTVTLPPQGPPPPSQMQVGTVDVSSLSPGACALYAKTVYAALPPEAAPTQPLYLVAHADVNQQQVELREDNNPRVAGPITVGNGPDLVVTDVTGPASAIPGGPLTLTVTVCNVGTDAAGPSQVMGVLSQEETLSTQFPPPPYSESPVGVASLPPLAVGQCVSTPVSGSASTAPSADPNTPRLLGARVDISNQVVELREDNNTRVTSRIVVANGPDLVVRSVTAPTGLPQYSAFTAQVQVCNEGNMSLYGSVPLDLVISTETTLYTPGQGQPPYTQVQMPVGGVMVSSLAVGQCTTLPVQGSLVRPPAATSGQPLYLGVLVDAPNALLEVREDNNALTMATSIGQAQ</sequence>
<feature type="domain" description="CARDB" evidence="2">
    <location>
        <begin position="412"/>
        <end position="532"/>
    </location>
</feature>
<evidence type="ECO:0000313" key="4">
    <source>
        <dbReference type="Proteomes" id="UP000528460"/>
    </source>
</evidence>
<protein>
    <recommendedName>
        <fullName evidence="2">CARDB domain-containing protein</fullName>
    </recommendedName>
</protein>
<accession>A0A7Y4NGZ9</accession>
<dbReference type="Pfam" id="PF07705">
    <property type="entry name" value="CARDB"/>
    <property type="match status" value="7"/>
</dbReference>
<feature type="domain" description="CARDB" evidence="2">
    <location>
        <begin position="283"/>
        <end position="402"/>
    </location>
</feature>
<dbReference type="AlphaFoldDB" id="A0A7Y4NGZ9"/>
<feature type="region of interest" description="Disordered" evidence="1">
    <location>
        <begin position="66"/>
        <end position="86"/>
    </location>
</feature>
<feature type="domain" description="CARDB" evidence="2">
    <location>
        <begin position="19"/>
        <end position="142"/>
    </location>
</feature>
<proteinExistence type="predicted"/>
<organism evidence="3 4">
    <name type="scientific">Corallococcus exercitus</name>
    <dbReference type="NCBI Taxonomy" id="2316736"/>
    <lineage>
        <taxon>Bacteria</taxon>
        <taxon>Pseudomonadati</taxon>
        <taxon>Myxococcota</taxon>
        <taxon>Myxococcia</taxon>
        <taxon>Myxococcales</taxon>
        <taxon>Cystobacterineae</taxon>
        <taxon>Myxococcaceae</taxon>
        <taxon>Corallococcus</taxon>
    </lineage>
</organism>
<evidence type="ECO:0000256" key="1">
    <source>
        <dbReference type="SAM" id="MobiDB-lite"/>
    </source>
</evidence>
<evidence type="ECO:0000313" key="3">
    <source>
        <dbReference type="EMBL" id="NOK13539.1"/>
    </source>
</evidence>
<dbReference type="InterPro" id="IPR013783">
    <property type="entry name" value="Ig-like_fold"/>
</dbReference>
<dbReference type="Proteomes" id="UP000528460">
    <property type="component" value="Unassembled WGS sequence"/>
</dbReference>